<name>A0ABQ0G2N8_9PEZI</name>
<dbReference type="Proteomes" id="UP001628179">
    <property type="component" value="Unassembled WGS sequence"/>
</dbReference>
<dbReference type="GeneID" id="98172909"/>
<organism evidence="2 3">
    <name type="scientific">Madurella fahalii</name>
    <dbReference type="NCBI Taxonomy" id="1157608"/>
    <lineage>
        <taxon>Eukaryota</taxon>
        <taxon>Fungi</taxon>
        <taxon>Dikarya</taxon>
        <taxon>Ascomycota</taxon>
        <taxon>Pezizomycotina</taxon>
        <taxon>Sordariomycetes</taxon>
        <taxon>Sordariomycetidae</taxon>
        <taxon>Sordariales</taxon>
        <taxon>Sordariales incertae sedis</taxon>
        <taxon>Madurella</taxon>
    </lineage>
</organism>
<evidence type="ECO:0000313" key="3">
    <source>
        <dbReference type="Proteomes" id="UP001628179"/>
    </source>
</evidence>
<sequence length="68" mass="7228">MQFNLYALLFAGLAATGLAAPQTEIGNSGCYIRPATEDNCSPQFPKQCGGSSGTRVFPFCCKTSVTWC</sequence>
<protein>
    <submittedName>
        <fullName evidence="2">Uncharacterized protein</fullName>
    </submittedName>
</protein>
<dbReference type="EMBL" id="BAAFSV010000001">
    <property type="protein sequence ID" value="GAB1311954.1"/>
    <property type="molecule type" value="Genomic_DNA"/>
</dbReference>
<accession>A0ABQ0G2N8</accession>
<keyword evidence="3" id="KW-1185">Reference proteome</keyword>
<evidence type="ECO:0000256" key="1">
    <source>
        <dbReference type="SAM" id="SignalP"/>
    </source>
</evidence>
<reference evidence="2 3" key="1">
    <citation type="submission" date="2024-09" db="EMBL/GenBank/DDBJ databases">
        <title>Itraconazole resistance in Madurella fahalii resulting from another homologue of gene encoding cytochrome P450 14-alpha sterol demethylase (CYP51).</title>
        <authorList>
            <person name="Yoshioka I."/>
            <person name="Fahal A.H."/>
            <person name="Kaneko S."/>
            <person name="Yaguchi T."/>
        </authorList>
    </citation>
    <scope>NUCLEOTIDE SEQUENCE [LARGE SCALE GENOMIC DNA]</scope>
    <source>
        <strain evidence="2 3">IFM 68171</strain>
    </source>
</reference>
<keyword evidence="1" id="KW-0732">Signal</keyword>
<proteinExistence type="predicted"/>
<feature type="signal peptide" evidence="1">
    <location>
        <begin position="1"/>
        <end position="19"/>
    </location>
</feature>
<evidence type="ECO:0000313" key="2">
    <source>
        <dbReference type="EMBL" id="GAB1311954.1"/>
    </source>
</evidence>
<feature type="chain" id="PRO_5045594613" evidence="1">
    <location>
        <begin position="20"/>
        <end position="68"/>
    </location>
</feature>
<comment type="caution">
    <text evidence="2">The sequence shown here is derived from an EMBL/GenBank/DDBJ whole genome shotgun (WGS) entry which is preliminary data.</text>
</comment>
<gene>
    <name evidence="2" type="ORF">MFIFM68171_02164</name>
</gene>
<dbReference type="RefSeq" id="XP_070913687.1">
    <property type="nucleotide sequence ID" value="XM_071057586.1"/>
</dbReference>